<dbReference type="GO" id="GO:0006355">
    <property type="term" value="P:regulation of DNA-templated transcription"/>
    <property type="evidence" value="ECO:0007669"/>
    <property type="project" value="InterPro"/>
</dbReference>
<dbReference type="PROSITE" id="PS50043">
    <property type="entry name" value="HTH_LUXR_2"/>
    <property type="match status" value="1"/>
</dbReference>
<dbReference type="PRINTS" id="PR00038">
    <property type="entry name" value="HTHLUXR"/>
</dbReference>
<keyword evidence="6" id="KW-1185">Reference proteome</keyword>
<dbReference type="PANTHER" id="PTHR44688">
    <property type="entry name" value="DNA-BINDING TRANSCRIPTIONAL ACTIVATOR DEVR_DOSR"/>
    <property type="match status" value="1"/>
</dbReference>
<dbReference type="Proteomes" id="UP000248553">
    <property type="component" value="Unassembled WGS sequence"/>
</dbReference>
<evidence type="ECO:0000256" key="2">
    <source>
        <dbReference type="ARBA" id="ARBA00023125"/>
    </source>
</evidence>
<organism evidence="5 6">
    <name type="scientific">Hymenobacter edaphi</name>
    <dbReference type="NCBI Taxonomy" id="2211146"/>
    <lineage>
        <taxon>Bacteria</taxon>
        <taxon>Pseudomonadati</taxon>
        <taxon>Bacteroidota</taxon>
        <taxon>Cytophagia</taxon>
        <taxon>Cytophagales</taxon>
        <taxon>Hymenobacteraceae</taxon>
        <taxon>Hymenobacter</taxon>
    </lineage>
</organism>
<protein>
    <submittedName>
        <fullName evidence="5">LuxR family transcriptional regulator</fullName>
    </submittedName>
</protein>
<dbReference type="SUPFAM" id="SSF46894">
    <property type="entry name" value="C-terminal effector domain of the bipartite response regulators"/>
    <property type="match status" value="1"/>
</dbReference>
<gene>
    <name evidence="5" type="ORF">DLM85_22495</name>
</gene>
<evidence type="ECO:0000313" key="6">
    <source>
        <dbReference type="Proteomes" id="UP000248553"/>
    </source>
</evidence>
<evidence type="ECO:0000256" key="1">
    <source>
        <dbReference type="ARBA" id="ARBA00023015"/>
    </source>
</evidence>
<keyword evidence="3" id="KW-0804">Transcription</keyword>
<dbReference type="InterPro" id="IPR036388">
    <property type="entry name" value="WH-like_DNA-bd_sf"/>
</dbReference>
<dbReference type="InterPro" id="IPR000792">
    <property type="entry name" value="Tscrpt_reg_LuxR_C"/>
</dbReference>
<dbReference type="Gene3D" id="1.10.10.10">
    <property type="entry name" value="Winged helix-like DNA-binding domain superfamily/Winged helix DNA-binding domain"/>
    <property type="match status" value="1"/>
</dbReference>
<dbReference type="AlphaFoldDB" id="A0A328BD12"/>
<dbReference type="PANTHER" id="PTHR44688:SF16">
    <property type="entry name" value="DNA-BINDING TRANSCRIPTIONAL ACTIVATOR DEVR_DOSR"/>
    <property type="match status" value="1"/>
</dbReference>
<sequence>MSHSDASAPLLVPATEQHPATARQRARIAAAVAEIAATADLHPGVIIIANLLIDRVEYMSQRGLLELRTTLPELQALGPGYWETYFNPTDSADLLPKVYAMIQNPDPWAVVSIFQQVRIAEDRGYVWHLSATRVLLRDEDTGQPLLLVTSSVPVDPLHHVTHKVSRLLEENNFLRLNAPRFATLTGREREVLRLLVLGHSAPEIAKALFIAQQTAETHRRNIRQKLGADSLFELSQYARAFDLI</sequence>
<dbReference type="CDD" id="cd06170">
    <property type="entry name" value="LuxR_C_like"/>
    <property type="match status" value="1"/>
</dbReference>
<dbReference type="EMBL" id="QHKM01000011">
    <property type="protein sequence ID" value="RAK62968.1"/>
    <property type="molecule type" value="Genomic_DNA"/>
</dbReference>
<dbReference type="Pfam" id="PF00196">
    <property type="entry name" value="GerE"/>
    <property type="match status" value="1"/>
</dbReference>
<keyword evidence="1" id="KW-0805">Transcription regulation</keyword>
<keyword evidence="2" id="KW-0238">DNA-binding</keyword>
<comment type="caution">
    <text evidence="5">The sequence shown here is derived from an EMBL/GenBank/DDBJ whole genome shotgun (WGS) entry which is preliminary data.</text>
</comment>
<evidence type="ECO:0000313" key="5">
    <source>
        <dbReference type="EMBL" id="RAK62968.1"/>
    </source>
</evidence>
<dbReference type="SMART" id="SM00421">
    <property type="entry name" value="HTH_LUXR"/>
    <property type="match status" value="1"/>
</dbReference>
<evidence type="ECO:0000256" key="3">
    <source>
        <dbReference type="ARBA" id="ARBA00023163"/>
    </source>
</evidence>
<accession>A0A328BD12</accession>
<dbReference type="OrthoDB" id="965844at2"/>
<feature type="domain" description="HTH luxR-type" evidence="4">
    <location>
        <begin position="177"/>
        <end position="242"/>
    </location>
</feature>
<reference evidence="6" key="1">
    <citation type="submission" date="2018-05" db="EMBL/GenBank/DDBJ databases">
        <authorList>
            <person name="Nie L."/>
        </authorList>
    </citation>
    <scope>NUCLEOTIDE SEQUENCE [LARGE SCALE GENOMIC DNA]</scope>
    <source>
        <strain evidence="6">NL</strain>
    </source>
</reference>
<dbReference type="RefSeq" id="WP_111480432.1">
    <property type="nucleotide sequence ID" value="NZ_QHKM01000011.1"/>
</dbReference>
<dbReference type="InterPro" id="IPR016032">
    <property type="entry name" value="Sig_transdc_resp-reg_C-effctor"/>
</dbReference>
<evidence type="ECO:0000259" key="4">
    <source>
        <dbReference type="PROSITE" id="PS50043"/>
    </source>
</evidence>
<dbReference type="GO" id="GO:0003677">
    <property type="term" value="F:DNA binding"/>
    <property type="evidence" value="ECO:0007669"/>
    <property type="project" value="UniProtKB-KW"/>
</dbReference>
<name>A0A328BD12_9BACT</name>
<proteinExistence type="predicted"/>